<keyword evidence="1" id="KW-0862">Zinc</keyword>
<dbReference type="EMBL" id="HE573027">
    <property type="protein sequence ID" value="CCC53430.1"/>
    <property type="molecule type" value="Genomic_DNA"/>
</dbReference>
<feature type="non-terminal residue" evidence="3">
    <location>
        <position position="1"/>
    </location>
</feature>
<keyword evidence="1" id="KW-0863">Zinc-finger</keyword>
<dbReference type="PROSITE" id="PS00028">
    <property type="entry name" value="ZINC_FINGER_C2H2_1"/>
    <property type="match status" value="1"/>
</dbReference>
<dbReference type="GO" id="GO:0008270">
    <property type="term" value="F:zinc ion binding"/>
    <property type="evidence" value="ECO:0007669"/>
    <property type="project" value="UniProtKB-KW"/>
</dbReference>
<accession>G0UC80</accession>
<evidence type="ECO:0000313" key="3">
    <source>
        <dbReference type="EMBL" id="CCC53430.1"/>
    </source>
</evidence>
<sequence length="153" mass="17234">WRNGDKTTLSEVKLKQELERLVDYDDEDMLTLLVDGSTGSEGHANSVNVLCGYQCPGENCGLPFLTHGELLQHMKKERHYPRTWGSMASAAGRSPYPPQMDVSQFEVTFTQQQLVEELGFPLCKICNRVLTVGSEQVHQQIYHTTHKAQGDLI</sequence>
<dbReference type="AlphaFoldDB" id="G0UC80"/>
<reference evidence="3" key="1">
    <citation type="journal article" date="2012" name="Proc. Natl. Acad. Sci. U.S.A.">
        <title>Antigenic diversity is generated by distinct evolutionary mechanisms in African trypanosome species.</title>
        <authorList>
            <person name="Jackson A.P."/>
            <person name="Berry A."/>
            <person name="Aslett M."/>
            <person name="Allison H.C."/>
            <person name="Burton P."/>
            <person name="Vavrova-Anderson J."/>
            <person name="Brown R."/>
            <person name="Browne H."/>
            <person name="Corton N."/>
            <person name="Hauser H."/>
            <person name="Gamble J."/>
            <person name="Gilderthorp R."/>
            <person name="Marcello L."/>
            <person name="McQuillan J."/>
            <person name="Otto T.D."/>
            <person name="Quail M.A."/>
            <person name="Sanders M.J."/>
            <person name="van Tonder A."/>
            <person name="Ginger M.L."/>
            <person name="Field M.C."/>
            <person name="Barry J.D."/>
            <person name="Hertz-Fowler C."/>
            <person name="Berriman M."/>
        </authorList>
    </citation>
    <scope>NUCLEOTIDE SEQUENCE</scope>
    <source>
        <strain evidence="3">Y486</strain>
    </source>
</reference>
<dbReference type="PROSITE" id="PS50157">
    <property type="entry name" value="ZINC_FINGER_C2H2_2"/>
    <property type="match status" value="1"/>
</dbReference>
<keyword evidence="1" id="KW-0479">Metal-binding</keyword>
<protein>
    <recommendedName>
        <fullName evidence="2">C2H2-type domain-containing protein</fullName>
    </recommendedName>
</protein>
<feature type="domain" description="C2H2-type" evidence="2">
    <location>
        <begin position="53"/>
        <end position="79"/>
    </location>
</feature>
<gene>
    <name evidence="3" type="ORF">TVY486_1109140</name>
</gene>
<dbReference type="VEuPathDB" id="TriTrypDB:TvY486_1109140"/>
<evidence type="ECO:0000259" key="2">
    <source>
        <dbReference type="PROSITE" id="PS50157"/>
    </source>
</evidence>
<proteinExistence type="predicted"/>
<organism evidence="3">
    <name type="scientific">Trypanosoma vivax (strain Y486)</name>
    <dbReference type="NCBI Taxonomy" id="1055687"/>
    <lineage>
        <taxon>Eukaryota</taxon>
        <taxon>Discoba</taxon>
        <taxon>Euglenozoa</taxon>
        <taxon>Kinetoplastea</taxon>
        <taxon>Metakinetoplastina</taxon>
        <taxon>Trypanosomatida</taxon>
        <taxon>Trypanosomatidae</taxon>
        <taxon>Trypanosoma</taxon>
        <taxon>Duttonella</taxon>
    </lineage>
</organism>
<dbReference type="InterPro" id="IPR013087">
    <property type="entry name" value="Znf_C2H2_type"/>
</dbReference>
<name>G0UC80_TRYVY</name>
<evidence type="ECO:0000256" key="1">
    <source>
        <dbReference type="PROSITE-ProRule" id="PRU00042"/>
    </source>
</evidence>